<proteinExistence type="predicted"/>
<dbReference type="Pfam" id="PF14414">
    <property type="entry name" value="WHH"/>
    <property type="match status" value="1"/>
</dbReference>
<evidence type="ECO:0000313" key="2">
    <source>
        <dbReference type="EMBL" id="GLI02785.1"/>
    </source>
</evidence>
<dbReference type="SUPFAM" id="SSF160631">
    <property type="entry name" value="SMI1/KNR4-like"/>
    <property type="match status" value="1"/>
</dbReference>
<sequence length="331" mass="36226">MSVIHPGSPALQIRYREGVLVNPFGFPEWALCARAVIELPPPEPGLTRDEVRVVDVLTGNLAAAWVGDDPLWSGESTPAGWCWAHVGRTRLLALVPIELHGAYRHAGGITTLEVTGRGLRTGTSPVPVALTPPDPVPDDLLDLLERLLGWPLPEAYRRYLAATNGAGPAAPGVLPGHGFVADQPLFGLARADRQQDISYVVEWARDRLTVDFLPIGYVQGGLLAVRVSGGDLDSIWYWDDDDPRARDEHDPEYICANLLHRCADTIDDFFAALVRPADDLVRVATARVDNGQVRHVRDAEVGAGLPVRQRAPWQRPPPAVRDPLTTMFEVR</sequence>
<dbReference type="EMBL" id="BSDI01000069">
    <property type="protein sequence ID" value="GLI02785.1"/>
    <property type="molecule type" value="Genomic_DNA"/>
</dbReference>
<dbReference type="Proteomes" id="UP001144280">
    <property type="component" value="Unassembled WGS sequence"/>
</dbReference>
<dbReference type="InterPro" id="IPR037883">
    <property type="entry name" value="Knr4/Smi1-like_sf"/>
</dbReference>
<organism evidence="2 3">
    <name type="scientific">Phytohabitans aurantiacus</name>
    <dbReference type="NCBI Taxonomy" id="3016789"/>
    <lineage>
        <taxon>Bacteria</taxon>
        <taxon>Bacillati</taxon>
        <taxon>Actinomycetota</taxon>
        <taxon>Actinomycetes</taxon>
        <taxon>Micromonosporales</taxon>
        <taxon>Micromonosporaceae</taxon>
    </lineage>
</organism>
<dbReference type="SMART" id="SM00860">
    <property type="entry name" value="SMI1_KNR4"/>
    <property type="match status" value="1"/>
</dbReference>
<dbReference type="Pfam" id="PF09346">
    <property type="entry name" value="SMI1_KNR4"/>
    <property type="match status" value="1"/>
</dbReference>
<keyword evidence="3" id="KW-1185">Reference proteome</keyword>
<dbReference type="InterPro" id="IPR018958">
    <property type="entry name" value="Knr4/Smi1-like_dom"/>
</dbReference>
<reference evidence="2" key="1">
    <citation type="submission" date="2022-12" db="EMBL/GenBank/DDBJ databases">
        <title>New Phytohabitans aurantiacus sp. RD004123 nov., an actinomycete isolated from soil.</title>
        <authorList>
            <person name="Triningsih D.W."/>
            <person name="Harunari E."/>
            <person name="Igarashi Y."/>
        </authorList>
    </citation>
    <scope>NUCLEOTIDE SEQUENCE</scope>
    <source>
        <strain evidence="2">RD004123</strain>
    </source>
</reference>
<dbReference type="Gene3D" id="3.40.1580.10">
    <property type="entry name" value="SMI1/KNR4-like"/>
    <property type="match status" value="1"/>
</dbReference>
<evidence type="ECO:0000259" key="1">
    <source>
        <dbReference type="SMART" id="SM00860"/>
    </source>
</evidence>
<feature type="domain" description="Knr4/Smi1-like" evidence="1">
    <location>
        <begin position="135"/>
        <end position="272"/>
    </location>
</feature>
<gene>
    <name evidence="2" type="ORF">Pa4123_80630</name>
</gene>
<dbReference type="InterPro" id="IPR032869">
    <property type="entry name" value="WHH_dom_containing"/>
</dbReference>
<comment type="caution">
    <text evidence="2">The sequence shown here is derived from an EMBL/GenBank/DDBJ whole genome shotgun (WGS) entry which is preliminary data.</text>
</comment>
<accession>A0ABQ5R8R4</accession>
<protein>
    <recommendedName>
        <fullName evidence="1">Knr4/Smi1-like domain-containing protein</fullName>
    </recommendedName>
</protein>
<name>A0ABQ5R8R4_9ACTN</name>
<evidence type="ECO:0000313" key="3">
    <source>
        <dbReference type="Proteomes" id="UP001144280"/>
    </source>
</evidence>